<keyword evidence="4" id="KW-1185">Reference proteome</keyword>
<evidence type="ECO:0000313" key="3">
    <source>
        <dbReference type="EMBL" id="USW59700.1"/>
    </source>
</evidence>
<proteinExistence type="predicted"/>
<feature type="compositionally biased region" description="Polar residues" evidence="2">
    <location>
        <begin position="264"/>
        <end position="281"/>
    </location>
</feature>
<keyword evidence="1" id="KW-0175">Coiled coil</keyword>
<feature type="compositionally biased region" description="Acidic residues" evidence="2">
    <location>
        <begin position="63"/>
        <end position="74"/>
    </location>
</feature>
<evidence type="ECO:0000256" key="1">
    <source>
        <dbReference type="SAM" id="Coils"/>
    </source>
</evidence>
<name>A0A9Q9ER19_9PEZI</name>
<dbReference type="PROSITE" id="PS51257">
    <property type="entry name" value="PROKAR_LIPOPROTEIN"/>
    <property type="match status" value="1"/>
</dbReference>
<evidence type="ECO:0000256" key="2">
    <source>
        <dbReference type="SAM" id="MobiDB-lite"/>
    </source>
</evidence>
<organism evidence="3 4">
    <name type="scientific">Septoria linicola</name>
    <dbReference type="NCBI Taxonomy" id="215465"/>
    <lineage>
        <taxon>Eukaryota</taxon>
        <taxon>Fungi</taxon>
        <taxon>Dikarya</taxon>
        <taxon>Ascomycota</taxon>
        <taxon>Pezizomycotina</taxon>
        <taxon>Dothideomycetes</taxon>
        <taxon>Dothideomycetidae</taxon>
        <taxon>Mycosphaerellales</taxon>
        <taxon>Mycosphaerellaceae</taxon>
        <taxon>Septoria</taxon>
    </lineage>
</organism>
<feature type="region of interest" description="Disordered" evidence="2">
    <location>
        <begin position="173"/>
        <end position="195"/>
    </location>
</feature>
<dbReference type="AlphaFoldDB" id="A0A9Q9ER19"/>
<feature type="compositionally biased region" description="Acidic residues" evidence="2">
    <location>
        <begin position="37"/>
        <end position="50"/>
    </location>
</feature>
<gene>
    <name evidence="3" type="ORF">Slin15195_G130190</name>
</gene>
<accession>A0A9Q9ER19</accession>
<protein>
    <submittedName>
        <fullName evidence="3">Uncharacterized protein</fullName>
    </submittedName>
</protein>
<evidence type="ECO:0000313" key="4">
    <source>
        <dbReference type="Proteomes" id="UP001056384"/>
    </source>
</evidence>
<feature type="coiled-coil region" evidence="1">
    <location>
        <begin position="509"/>
        <end position="581"/>
    </location>
</feature>
<feature type="region of interest" description="Disordered" evidence="2">
    <location>
        <begin position="29"/>
        <end position="88"/>
    </location>
</feature>
<reference evidence="3" key="1">
    <citation type="submission" date="2022-06" db="EMBL/GenBank/DDBJ databases">
        <title>Complete genome sequences of two strains of the flax pathogen Septoria linicola.</title>
        <authorList>
            <person name="Lapalu N."/>
            <person name="Simon A."/>
            <person name="Demenou B."/>
            <person name="Paumier D."/>
            <person name="Guillot M.-P."/>
            <person name="Gout L."/>
            <person name="Valade R."/>
        </authorList>
    </citation>
    <scope>NUCLEOTIDE SEQUENCE</scope>
    <source>
        <strain evidence="3">SE15195</strain>
    </source>
</reference>
<dbReference type="Proteomes" id="UP001056384">
    <property type="component" value="Chromosome 15"/>
</dbReference>
<feature type="compositionally biased region" description="Polar residues" evidence="2">
    <location>
        <begin position="79"/>
        <end position="88"/>
    </location>
</feature>
<sequence length="665" mass="71914">MVSDVKKALVRADKDNEVGGAGCAASAAACAGHRYEEDEDGSGVSSDDDTQSTGHATTACAADGEEGMTEEIDGEIQPQGDTSTSNYDTGGDVGYLLANTDTDHSVANTDIVDAAGGNAAVQEGYHDDQSENITTITFPDNAAATTTEGAAFGQNSRATNDDYIDFAGVHKKQNFEGDGGENADADASRHSVQNEEDADDVLFMSIEHGRGAGLVQSQHDGMLGDCSSAAFDSSSPIWPNGLLSNSDHDGIPTRLPWRDSCTTTQFPSPNQTRTLTSTSGSAPLPHHIMSSSMSSGPKTRLVRKSNFEDSSPSLKRHRLNSDAVARNPATCNDYHRWLQCLVPGVPRVANLDDDRPDKDVSVEAIIRADDIVLAILRADVDEAPGVRALAAFYDASNSVLYIDGREDGTTWLEMAQRYDKRHPGPAKTTVKVMLGPIDLPFSARMVATAAYLVFGMDCSPSSVGSACWWEVVLALSPLITKPAWSAPALRTYKPNNQILVLSAPTSISVESIIGEMDELKDCMDDARREVIGLQRLREHLVAVEDNERQLANVCIGEGQTIARLSKKVEVLEKLIEDNEEDEHSCTLWKGQIQEAEQCMNSLQQGLVTKEIRQVRRGIIDRLAAAARRYQDAVEKKHAEHDKLCNGWVKAFNEAARQIEAHRGPT</sequence>
<feature type="region of interest" description="Disordered" evidence="2">
    <location>
        <begin position="264"/>
        <end position="283"/>
    </location>
</feature>
<dbReference type="EMBL" id="CP099432">
    <property type="protein sequence ID" value="USW59700.1"/>
    <property type="molecule type" value="Genomic_DNA"/>
</dbReference>